<proteinExistence type="predicted"/>
<dbReference type="Pfam" id="PF12833">
    <property type="entry name" value="HTH_18"/>
    <property type="match status" value="1"/>
</dbReference>
<dbReference type="PANTHER" id="PTHR46796">
    <property type="entry name" value="HTH-TYPE TRANSCRIPTIONAL ACTIVATOR RHAS-RELATED"/>
    <property type="match status" value="1"/>
</dbReference>
<dbReference type="Gene3D" id="1.10.10.60">
    <property type="entry name" value="Homeodomain-like"/>
    <property type="match status" value="1"/>
</dbReference>
<evidence type="ECO:0000313" key="6">
    <source>
        <dbReference type="EMBL" id="TQM97921.1"/>
    </source>
</evidence>
<evidence type="ECO:0000256" key="4">
    <source>
        <dbReference type="SAM" id="MobiDB-lite"/>
    </source>
</evidence>
<dbReference type="InterPro" id="IPR009057">
    <property type="entry name" value="Homeodomain-like_sf"/>
</dbReference>
<sequence>MASGQDLDTLARLRRVRDRMDRDDARPLDIESLARSVHLSAGHLSRQFRLAYGESPYSYLMTRRIERAMTLLRSTPATVTEVCFAVGCQSLGFEVRRDVGYDDMRWITVGPAGQPDTAIVLHPVSVGYDVSDDEKQTLLELVARTMDCATPPSATPRETSCASSSARRTNRGRADMADTESGFSADERAAMKQRAEELRTTKGLKGAAKLAKEFEACVAAIDALEGTDKAVATALHRIVLEVAPQLEPKTWYGFPSYAQGGKVVVFYQPASKFDSRYGTVGFQEDAHLDDGPMWPTSFAVIEVTDDVEKGLRDLVARAAG</sequence>
<dbReference type="EMBL" id="VFPS01000003">
    <property type="protein sequence ID" value="TQM97921.1"/>
    <property type="molecule type" value="Genomic_DNA"/>
</dbReference>
<dbReference type="PROSITE" id="PS01124">
    <property type="entry name" value="HTH_ARAC_FAMILY_2"/>
    <property type="match status" value="1"/>
</dbReference>
<dbReference type="SUPFAM" id="SSF159888">
    <property type="entry name" value="YdhG-like"/>
    <property type="match status" value="1"/>
</dbReference>
<keyword evidence="3" id="KW-0804">Transcription</keyword>
<dbReference type="InterPro" id="IPR050204">
    <property type="entry name" value="AraC_XylS_family_regulators"/>
</dbReference>
<protein>
    <submittedName>
        <fullName evidence="6">Helix-turn-helix protein</fullName>
    </submittedName>
</protein>
<dbReference type="AlphaFoldDB" id="A0A4Y3UL15"/>
<dbReference type="SMART" id="SM00342">
    <property type="entry name" value="HTH_ARAC"/>
    <property type="match status" value="1"/>
</dbReference>
<dbReference type="GO" id="GO:0043565">
    <property type="term" value="F:sequence-specific DNA binding"/>
    <property type="evidence" value="ECO:0007669"/>
    <property type="project" value="InterPro"/>
</dbReference>
<evidence type="ECO:0000259" key="5">
    <source>
        <dbReference type="PROSITE" id="PS01124"/>
    </source>
</evidence>
<evidence type="ECO:0000256" key="1">
    <source>
        <dbReference type="ARBA" id="ARBA00023015"/>
    </source>
</evidence>
<gene>
    <name evidence="6" type="ORF">FHX68_1929</name>
</gene>
<feature type="compositionally biased region" description="Basic and acidic residues" evidence="4">
    <location>
        <begin position="185"/>
        <end position="196"/>
    </location>
</feature>
<keyword evidence="2" id="KW-0238">DNA-binding</keyword>
<feature type="region of interest" description="Disordered" evidence="4">
    <location>
        <begin position="149"/>
        <end position="196"/>
    </location>
</feature>
<dbReference type="GO" id="GO:0003700">
    <property type="term" value="F:DNA-binding transcription factor activity"/>
    <property type="evidence" value="ECO:0007669"/>
    <property type="project" value="InterPro"/>
</dbReference>
<dbReference type="InterPro" id="IPR018060">
    <property type="entry name" value="HTH_AraC"/>
</dbReference>
<keyword evidence="1" id="KW-0805">Transcription regulation</keyword>
<dbReference type="InterPro" id="IPR029068">
    <property type="entry name" value="Glyas_Bleomycin-R_OHBP_Dase"/>
</dbReference>
<name>A0A4Y3UL15_9MICO</name>
<evidence type="ECO:0000256" key="2">
    <source>
        <dbReference type="ARBA" id="ARBA00023125"/>
    </source>
</evidence>
<dbReference type="Gene3D" id="3.10.180.10">
    <property type="entry name" value="2,3-Dihydroxybiphenyl 1,2-Dioxygenase, domain 1"/>
    <property type="match status" value="1"/>
</dbReference>
<organism evidence="6 7">
    <name type="scientific">Microbacterium lacticum</name>
    <dbReference type="NCBI Taxonomy" id="33885"/>
    <lineage>
        <taxon>Bacteria</taxon>
        <taxon>Bacillati</taxon>
        <taxon>Actinomycetota</taxon>
        <taxon>Actinomycetes</taxon>
        <taxon>Micrococcales</taxon>
        <taxon>Microbacteriaceae</taxon>
        <taxon>Microbacterium</taxon>
    </lineage>
</organism>
<dbReference type="Proteomes" id="UP000319804">
    <property type="component" value="Unassembled WGS sequence"/>
</dbReference>
<keyword evidence="7" id="KW-1185">Reference proteome</keyword>
<evidence type="ECO:0000256" key="3">
    <source>
        <dbReference type="ARBA" id="ARBA00023163"/>
    </source>
</evidence>
<accession>A0A4Y3UL15</accession>
<evidence type="ECO:0000313" key="7">
    <source>
        <dbReference type="Proteomes" id="UP000319804"/>
    </source>
</evidence>
<feature type="domain" description="HTH araC/xylS-type" evidence="5">
    <location>
        <begin position="14"/>
        <end position="87"/>
    </location>
</feature>
<comment type="caution">
    <text evidence="6">The sequence shown here is derived from an EMBL/GenBank/DDBJ whole genome shotgun (WGS) entry which is preliminary data.</text>
</comment>
<feature type="compositionally biased region" description="Polar residues" evidence="4">
    <location>
        <begin position="156"/>
        <end position="167"/>
    </location>
</feature>
<reference evidence="6 7" key="1">
    <citation type="submission" date="2019-06" db="EMBL/GenBank/DDBJ databases">
        <title>Sequencing the genomes of 1000 actinobacteria strains.</title>
        <authorList>
            <person name="Klenk H.-P."/>
        </authorList>
    </citation>
    <scope>NUCLEOTIDE SEQUENCE [LARGE SCALE GENOMIC DNA]</scope>
    <source>
        <strain evidence="6 7">DSM 20427</strain>
    </source>
</reference>
<dbReference type="SUPFAM" id="SSF46689">
    <property type="entry name" value="Homeodomain-like"/>
    <property type="match status" value="1"/>
</dbReference>